<dbReference type="AlphaFoldDB" id="A0A840I7I7"/>
<sequence>MTNTKVSLKTKLESSVFGKIAAFAKGERGAVTTWYAILLVPMLGFTFGAIKFSQLAEQRSGMIDAMDAAALGIARQYKLEDIEPCSMASPKTDEAREQKEALIRYGREFFRKNYPGYSQLYSNGNLNAKFDVDNHLTFEMDCAKITARADAFSDMGGILSTYFGVGAIPLNLTSEISLPGAGRVEIALVLDVTGSMSNRVDGERKIQTLKDAVKRMLDHDQFYGPDDDATNEFLKISVVPFNTMVNVDADYVGKDEDGIVRDRATNWMDGYGGKTPESYWHGSNFFFARENGSVFGQTPGPNRQTIQSSHVEVKDTKVNHFDLLKSVASNGATWKGCVEARPFPLDEVPVSPGTELTDQAYNQIFQQPSFVSGMNWNARKPWNNFAARKPWLWDPKNAKETYFVPTFAPDDVDCYYACSYDFNYESNKDHFMRAFTPVDPQGYRLRDPYGNYRVDFPGDLFDTVGPWTESHYVNQYVYDYQFTSPWTSDREDAERYRNLVLHARGQLGCSDQGYNMGNSPELQRALDRMGYTNSGCRSDEYKFREGYVGVWNGSKFVGRYEHASDSFRTGQNSPSSHGLPSTGPNAGCGGPVLPLTTKKKAIWNHVQKLNASGSTNTAVGLIWGWRTLTPSAPYIEAVDPNTPEGQLWRKFVVLMTDGNNDSPDANSHMLSLYTTYGFANENRLDLNFTAGSRSSSRAAFDDEMDAKTIRICHRMRESGIKVFTVGFDINSGSRADKMLQACAVDEDAYYFAESEDDLADAFESITSKIVELHISG</sequence>
<keyword evidence="2" id="KW-1133">Transmembrane helix</keyword>
<keyword evidence="2" id="KW-0812">Transmembrane</keyword>
<evidence type="ECO:0000256" key="1">
    <source>
        <dbReference type="SAM" id="MobiDB-lite"/>
    </source>
</evidence>
<gene>
    <name evidence="3" type="ORF">GGQ59_002612</name>
</gene>
<dbReference type="RefSeq" id="WP_183819290.1">
    <property type="nucleotide sequence ID" value="NZ_JACHOB010000006.1"/>
</dbReference>
<organism evidence="3 4">
    <name type="scientific">Parvularcula dongshanensis</name>
    <dbReference type="NCBI Taxonomy" id="1173995"/>
    <lineage>
        <taxon>Bacteria</taxon>
        <taxon>Pseudomonadati</taxon>
        <taxon>Pseudomonadota</taxon>
        <taxon>Alphaproteobacteria</taxon>
        <taxon>Parvularculales</taxon>
        <taxon>Parvularculaceae</taxon>
        <taxon>Parvularcula</taxon>
    </lineage>
</organism>
<evidence type="ECO:0000256" key="2">
    <source>
        <dbReference type="SAM" id="Phobius"/>
    </source>
</evidence>
<evidence type="ECO:0000313" key="4">
    <source>
        <dbReference type="Proteomes" id="UP000563524"/>
    </source>
</evidence>
<feature type="compositionally biased region" description="Polar residues" evidence="1">
    <location>
        <begin position="566"/>
        <end position="584"/>
    </location>
</feature>
<protein>
    <submittedName>
        <fullName evidence="3">Uncharacterized protein</fullName>
    </submittedName>
</protein>
<accession>A0A840I7I7</accession>
<reference evidence="3 4" key="1">
    <citation type="submission" date="2020-08" db="EMBL/GenBank/DDBJ databases">
        <title>Genomic Encyclopedia of Type Strains, Phase IV (KMG-IV): sequencing the most valuable type-strain genomes for metagenomic binning, comparative biology and taxonomic classification.</title>
        <authorList>
            <person name="Goeker M."/>
        </authorList>
    </citation>
    <scope>NUCLEOTIDE SEQUENCE [LARGE SCALE GENOMIC DNA]</scope>
    <source>
        <strain evidence="3 4">DSM 102850</strain>
    </source>
</reference>
<dbReference type="InterPro" id="IPR036465">
    <property type="entry name" value="vWFA_dom_sf"/>
</dbReference>
<evidence type="ECO:0000313" key="3">
    <source>
        <dbReference type="EMBL" id="MBB4660068.1"/>
    </source>
</evidence>
<dbReference type="EMBL" id="JACHOB010000006">
    <property type="protein sequence ID" value="MBB4660068.1"/>
    <property type="molecule type" value="Genomic_DNA"/>
</dbReference>
<keyword evidence="2" id="KW-0472">Membrane</keyword>
<feature type="transmembrane region" description="Helical" evidence="2">
    <location>
        <begin position="33"/>
        <end position="52"/>
    </location>
</feature>
<dbReference type="Gene3D" id="3.40.50.410">
    <property type="entry name" value="von Willebrand factor, type A domain"/>
    <property type="match status" value="2"/>
</dbReference>
<dbReference type="Proteomes" id="UP000563524">
    <property type="component" value="Unassembled WGS sequence"/>
</dbReference>
<proteinExistence type="predicted"/>
<keyword evidence="4" id="KW-1185">Reference proteome</keyword>
<dbReference type="SUPFAM" id="SSF53300">
    <property type="entry name" value="vWA-like"/>
    <property type="match status" value="1"/>
</dbReference>
<feature type="region of interest" description="Disordered" evidence="1">
    <location>
        <begin position="565"/>
        <end position="589"/>
    </location>
</feature>
<comment type="caution">
    <text evidence="3">The sequence shown here is derived from an EMBL/GenBank/DDBJ whole genome shotgun (WGS) entry which is preliminary data.</text>
</comment>
<name>A0A840I7I7_9PROT</name>